<evidence type="ECO:0000313" key="1">
    <source>
        <dbReference type="EMBL" id="MFC7338627.1"/>
    </source>
</evidence>
<protein>
    <submittedName>
        <fullName evidence="1">Uncharacterized protein</fullName>
    </submittedName>
</protein>
<sequence length="355" mass="39506">MSIVRRLARGLCLVGGLLVSAQPADSCPICFGSRIRPPCFAEQIIQADRLAVARAGGHGSFVIEARLRGAHPEPGTKVMIDQPSIGSRVLLAFPDDDSLPIHLGPYSAELTELMRLIFPLKTLEPSSESGWSKQLETFRPYLSHRDPRISSSAWTAWALAPYRVLRRQRPLPDRDILLSWLDDPTRAGEASLYWTLLGLQADRPIKARLRRTILTSWKENDSSHLAALLDAELSASGPRAIDFIVSRYIDDRDRTLDEIQCALLALSMHANEGDPALREPIALAFEAFVEKRRPLSGLVALDLQKWQRWSVAKLYAEILESGEPVYPSSRPAILSYLEGSRLGNELINRASASER</sequence>
<reference evidence="2" key="1">
    <citation type="journal article" date="2019" name="Int. J. Syst. Evol. Microbiol.">
        <title>The Global Catalogue of Microorganisms (GCM) 10K type strain sequencing project: providing services to taxonomists for standard genome sequencing and annotation.</title>
        <authorList>
            <consortium name="The Broad Institute Genomics Platform"/>
            <consortium name="The Broad Institute Genome Sequencing Center for Infectious Disease"/>
            <person name="Wu L."/>
            <person name="Ma J."/>
        </authorList>
    </citation>
    <scope>NUCLEOTIDE SEQUENCE [LARGE SCALE GENOMIC DNA]</scope>
    <source>
        <strain evidence="2">CGMCC 4.1467</strain>
    </source>
</reference>
<organism evidence="1 2">
    <name type="scientific">Haloferula chungangensis</name>
    <dbReference type="NCBI Taxonomy" id="1048331"/>
    <lineage>
        <taxon>Bacteria</taxon>
        <taxon>Pseudomonadati</taxon>
        <taxon>Verrucomicrobiota</taxon>
        <taxon>Verrucomicrobiia</taxon>
        <taxon>Verrucomicrobiales</taxon>
        <taxon>Verrucomicrobiaceae</taxon>
        <taxon>Haloferula</taxon>
    </lineage>
</organism>
<keyword evidence="2" id="KW-1185">Reference proteome</keyword>
<dbReference type="RefSeq" id="WP_379714174.1">
    <property type="nucleotide sequence ID" value="NZ_JBHTBS010000008.1"/>
</dbReference>
<proteinExistence type="predicted"/>
<dbReference type="Proteomes" id="UP001596472">
    <property type="component" value="Unassembled WGS sequence"/>
</dbReference>
<comment type="caution">
    <text evidence="1">The sequence shown here is derived from an EMBL/GenBank/DDBJ whole genome shotgun (WGS) entry which is preliminary data.</text>
</comment>
<evidence type="ECO:0000313" key="2">
    <source>
        <dbReference type="Proteomes" id="UP001596472"/>
    </source>
</evidence>
<gene>
    <name evidence="1" type="ORF">ACFQY0_15635</name>
</gene>
<dbReference type="EMBL" id="JBHTBS010000008">
    <property type="protein sequence ID" value="MFC7338627.1"/>
    <property type="molecule type" value="Genomic_DNA"/>
</dbReference>
<accession>A0ABW2LCB3</accession>
<name>A0ABW2LCB3_9BACT</name>